<dbReference type="EMBL" id="JAGKQM010000017">
    <property type="protein sequence ID" value="KAH0868441.1"/>
    <property type="molecule type" value="Genomic_DNA"/>
</dbReference>
<dbReference type="Proteomes" id="UP000824890">
    <property type="component" value="Unassembled WGS sequence"/>
</dbReference>
<organism evidence="1 2">
    <name type="scientific">Brassica napus</name>
    <name type="common">Rape</name>
    <dbReference type="NCBI Taxonomy" id="3708"/>
    <lineage>
        <taxon>Eukaryota</taxon>
        <taxon>Viridiplantae</taxon>
        <taxon>Streptophyta</taxon>
        <taxon>Embryophyta</taxon>
        <taxon>Tracheophyta</taxon>
        <taxon>Spermatophyta</taxon>
        <taxon>Magnoliopsida</taxon>
        <taxon>eudicotyledons</taxon>
        <taxon>Gunneridae</taxon>
        <taxon>Pentapetalae</taxon>
        <taxon>rosids</taxon>
        <taxon>malvids</taxon>
        <taxon>Brassicales</taxon>
        <taxon>Brassicaceae</taxon>
        <taxon>Brassiceae</taxon>
        <taxon>Brassica</taxon>
    </lineage>
</organism>
<evidence type="ECO:0000313" key="1">
    <source>
        <dbReference type="EMBL" id="KAH0868441.1"/>
    </source>
</evidence>
<protein>
    <recommendedName>
        <fullName evidence="3">DNA helicase</fullName>
    </recommendedName>
</protein>
<evidence type="ECO:0000313" key="2">
    <source>
        <dbReference type="Proteomes" id="UP000824890"/>
    </source>
</evidence>
<dbReference type="PANTHER" id="PTHR33784:SF12">
    <property type="entry name" value="F-BOX DOMAIN-CONTAINING PROTEIN"/>
    <property type="match status" value="1"/>
</dbReference>
<dbReference type="InterPro" id="IPR040338">
    <property type="entry name" value="At1g67623-like"/>
</dbReference>
<evidence type="ECO:0008006" key="3">
    <source>
        <dbReference type="Google" id="ProtNLM"/>
    </source>
</evidence>
<reference evidence="1 2" key="1">
    <citation type="submission" date="2021-05" db="EMBL/GenBank/DDBJ databases">
        <title>Genome Assembly of Synthetic Allotetraploid Brassica napus Reveals Homoeologous Exchanges between Subgenomes.</title>
        <authorList>
            <person name="Davis J.T."/>
        </authorList>
    </citation>
    <scope>NUCLEOTIDE SEQUENCE [LARGE SCALE GENOMIC DNA]</scope>
    <source>
        <strain evidence="2">cv. Da-Ae</strain>
        <tissue evidence="1">Seedling</tissue>
    </source>
</reference>
<accession>A0ABQ7YJV9</accession>
<dbReference type="PANTHER" id="PTHR33784">
    <property type="entry name" value="OS05G0482100 PROTEIN"/>
    <property type="match status" value="1"/>
</dbReference>
<proteinExistence type="predicted"/>
<sequence>MASYLWPFEQVHTLSINMRLSQADKEFAKWILEVGNGTAPTVATEGRCGEESEQVLIGEEDLRVEILSRVASSSREDIRNCLTLSKRISTSVVDDQVFKRLNLRPQAMTPLVTYGYHQLMEKCLKSGNPVAHFVQESTTVGLFHLQKSAEGLYDNATYLYGILMKPSGGKYVLT</sequence>
<name>A0ABQ7YJV9_BRANA</name>
<gene>
    <name evidence="1" type="ORF">HID58_075463</name>
</gene>
<comment type="caution">
    <text evidence="1">The sequence shown here is derived from an EMBL/GenBank/DDBJ whole genome shotgun (WGS) entry which is preliminary data.</text>
</comment>
<keyword evidence="2" id="KW-1185">Reference proteome</keyword>